<organism evidence="5 6">
    <name type="scientific">Candidatus Giovannonibacteria bacterium RIFCSPHIGHO2_02_FULL_46_20</name>
    <dbReference type="NCBI Taxonomy" id="1798338"/>
    <lineage>
        <taxon>Bacteria</taxon>
        <taxon>Candidatus Giovannoniibacteriota</taxon>
    </lineage>
</organism>
<name>A0A1F5WG46_9BACT</name>
<dbReference type="CDD" id="cd06442">
    <property type="entry name" value="DPM1_like"/>
    <property type="match status" value="1"/>
</dbReference>
<reference evidence="5 6" key="1">
    <citation type="journal article" date="2016" name="Nat. Commun.">
        <title>Thousands of microbial genomes shed light on interconnected biogeochemical processes in an aquifer system.</title>
        <authorList>
            <person name="Anantharaman K."/>
            <person name="Brown C.T."/>
            <person name="Hug L.A."/>
            <person name="Sharon I."/>
            <person name="Castelle C.J."/>
            <person name="Probst A.J."/>
            <person name="Thomas B.C."/>
            <person name="Singh A."/>
            <person name="Wilkins M.J."/>
            <person name="Karaoz U."/>
            <person name="Brodie E.L."/>
            <person name="Williams K.H."/>
            <person name="Hubbard S.S."/>
            <person name="Banfield J.F."/>
        </authorList>
    </citation>
    <scope>NUCLEOTIDE SEQUENCE [LARGE SCALE GENOMIC DNA]</scope>
</reference>
<dbReference type="EMBL" id="MFHQ01000011">
    <property type="protein sequence ID" value="OGF74596.1"/>
    <property type="molecule type" value="Genomic_DNA"/>
</dbReference>
<keyword evidence="2" id="KW-0328">Glycosyltransferase</keyword>
<dbReference type="FunFam" id="3.90.550.10:FF:000122">
    <property type="entry name" value="Dolichol-phosphate mannosyltransferase subunit 1"/>
    <property type="match status" value="1"/>
</dbReference>
<accession>A0A1F5WG46</accession>
<evidence type="ECO:0000259" key="4">
    <source>
        <dbReference type="Pfam" id="PF00535"/>
    </source>
</evidence>
<dbReference type="InterPro" id="IPR029044">
    <property type="entry name" value="Nucleotide-diphossugar_trans"/>
</dbReference>
<dbReference type="GO" id="GO:0004582">
    <property type="term" value="F:dolichyl-phosphate beta-D-mannosyltransferase activity"/>
    <property type="evidence" value="ECO:0007669"/>
    <property type="project" value="InterPro"/>
</dbReference>
<proteinExistence type="inferred from homology"/>
<dbReference type="InterPro" id="IPR039528">
    <property type="entry name" value="DPM1-like"/>
</dbReference>
<dbReference type="Pfam" id="PF00535">
    <property type="entry name" value="Glycos_transf_2"/>
    <property type="match status" value="1"/>
</dbReference>
<dbReference type="GO" id="GO:0016020">
    <property type="term" value="C:membrane"/>
    <property type="evidence" value="ECO:0007669"/>
    <property type="project" value="GOC"/>
</dbReference>
<dbReference type="GO" id="GO:0009247">
    <property type="term" value="P:glycolipid biosynthetic process"/>
    <property type="evidence" value="ECO:0007669"/>
    <property type="project" value="TreeGrafter"/>
</dbReference>
<feature type="domain" description="Glycosyltransferase 2-like" evidence="4">
    <location>
        <begin position="5"/>
        <end position="164"/>
    </location>
</feature>
<comment type="similarity">
    <text evidence="1">Belongs to the glycosyltransferase 2 family.</text>
</comment>
<dbReference type="Proteomes" id="UP000178406">
    <property type="component" value="Unassembled WGS sequence"/>
</dbReference>
<dbReference type="InterPro" id="IPR001173">
    <property type="entry name" value="Glyco_trans_2-like"/>
</dbReference>
<evidence type="ECO:0000313" key="5">
    <source>
        <dbReference type="EMBL" id="OGF74596.1"/>
    </source>
</evidence>
<dbReference type="PANTHER" id="PTHR43398:SF1">
    <property type="entry name" value="DOLICHOL-PHOSPHATE MANNOSYLTRANSFERASE SUBUNIT 1"/>
    <property type="match status" value="1"/>
</dbReference>
<evidence type="ECO:0000256" key="1">
    <source>
        <dbReference type="ARBA" id="ARBA00006739"/>
    </source>
</evidence>
<dbReference type="STRING" id="1798338.A3J56_02250"/>
<evidence type="ECO:0000313" key="6">
    <source>
        <dbReference type="Proteomes" id="UP000178406"/>
    </source>
</evidence>
<evidence type="ECO:0000256" key="2">
    <source>
        <dbReference type="ARBA" id="ARBA00022676"/>
    </source>
</evidence>
<gene>
    <name evidence="5" type="ORF">A3J56_02250</name>
</gene>
<protein>
    <recommendedName>
        <fullName evidence="4">Glycosyltransferase 2-like domain-containing protein</fullName>
    </recommendedName>
</protein>
<keyword evidence="3" id="KW-0808">Transferase</keyword>
<comment type="caution">
    <text evidence="5">The sequence shown here is derived from an EMBL/GenBank/DDBJ whole genome shotgun (WGS) entry which is preliminary data.</text>
</comment>
<dbReference type="Gene3D" id="3.90.550.10">
    <property type="entry name" value="Spore Coat Polysaccharide Biosynthesis Protein SpsA, Chain A"/>
    <property type="match status" value="1"/>
</dbReference>
<evidence type="ECO:0000256" key="3">
    <source>
        <dbReference type="ARBA" id="ARBA00022679"/>
    </source>
</evidence>
<dbReference type="SUPFAM" id="SSF53448">
    <property type="entry name" value="Nucleotide-diphospho-sugar transferases"/>
    <property type="match status" value="1"/>
</dbReference>
<dbReference type="AlphaFoldDB" id="A0A1F5WG46"/>
<sequence length="237" mass="27463">MKSIVIIPTYNERENIEKLVPVIFDLIPDAFILVVDDNSPDGTADEVTMLQKNYPHLFLMKRLNKEGLGKAYIDAFRAVLAEKTYDTVTTMDADFSHDPLRLPEMLEKAKTYGMVVGSRYTKWGGVSKKWKWHRKLLSRGSNFYASLLLGFRIRDWTAGFNTIRTERLSHINLDRLETRGYAFVISLKYRLIKTGASVTEIPIFFEERRYGISKMTARVILANALAVWRIRFRKSSR</sequence>
<dbReference type="PANTHER" id="PTHR43398">
    <property type="entry name" value="DOLICHOL-PHOSPHATE MANNOSYLTRANSFERASE SUBUNIT 1"/>
    <property type="match status" value="1"/>
</dbReference>